<keyword evidence="4 7" id="KW-1133">Transmembrane helix</keyword>
<feature type="transmembrane region" description="Helical" evidence="7">
    <location>
        <begin position="177"/>
        <end position="196"/>
    </location>
</feature>
<dbReference type="InterPro" id="IPR011701">
    <property type="entry name" value="MFS"/>
</dbReference>
<dbReference type="Pfam" id="PF07690">
    <property type="entry name" value="MFS_1"/>
    <property type="match status" value="1"/>
</dbReference>
<protein>
    <submittedName>
        <fullName evidence="8">Zgc:77158</fullName>
    </submittedName>
</protein>
<keyword evidence="2" id="KW-0813">Transport</keyword>
<feature type="transmembrane region" description="Helical" evidence="7">
    <location>
        <begin position="40"/>
        <end position="63"/>
    </location>
</feature>
<keyword evidence="5 7" id="KW-0472">Membrane</keyword>
<feature type="transmembrane region" description="Helical" evidence="7">
    <location>
        <begin position="390"/>
        <end position="410"/>
    </location>
</feature>
<name>A0A8C4QU08_EPTBU</name>
<feature type="transmembrane region" description="Helical" evidence="7">
    <location>
        <begin position="138"/>
        <end position="157"/>
    </location>
</feature>
<dbReference type="Ensembl" id="ENSEBUT00000021201.1">
    <property type="protein sequence ID" value="ENSEBUP00000020625.1"/>
    <property type="gene ID" value="ENSEBUG00000012744.1"/>
</dbReference>
<dbReference type="Ensembl" id="ENSEBUT00000021171.1">
    <property type="protein sequence ID" value="ENSEBUP00000020595.1"/>
    <property type="gene ID" value="ENSEBUG00000012744.1"/>
</dbReference>
<evidence type="ECO:0000256" key="3">
    <source>
        <dbReference type="ARBA" id="ARBA00022692"/>
    </source>
</evidence>
<organism evidence="8 9">
    <name type="scientific">Eptatretus burgeri</name>
    <name type="common">Inshore hagfish</name>
    <dbReference type="NCBI Taxonomy" id="7764"/>
    <lineage>
        <taxon>Eukaryota</taxon>
        <taxon>Metazoa</taxon>
        <taxon>Chordata</taxon>
        <taxon>Craniata</taxon>
        <taxon>Vertebrata</taxon>
        <taxon>Cyclostomata</taxon>
        <taxon>Myxini</taxon>
        <taxon>Myxiniformes</taxon>
        <taxon>Myxinidae</taxon>
        <taxon>Eptatretinae</taxon>
        <taxon>Eptatretus</taxon>
    </lineage>
</organism>
<evidence type="ECO:0000313" key="9">
    <source>
        <dbReference type="Proteomes" id="UP000694388"/>
    </source>
</evidence>
<dbReference type="GO" id="GO:0016020">
    <property type="term" value="C:membrane"/>
    <property type="evidence" value="ECO:0007669"/>
    <property type="project" value="UniProtKB-SubCell"/>
</dbReference>
<dbReference type="GO" id="GO:0008506">
    <property type="term" value="F:sucrose:proton symporter activity"/>
    <property type="evidence" value="ECO:0007669"/>
    <property type="project" value="TreeGrafter"/>
</dbReference>
<keyword evidence="9" id="KW-1185">Reference proteome</keyword>
<dbReference type="SUPFAM" id="SSF103473">
    <property type="entry name" value="MFS general substrate transporter"/>
    <property type="match status" value="1"/>
</dbReference>
<feature type="transmembrane region" description="Helical" evidence="7">
    <location>
        <begin position="364"/>
        <end position="384"/>
    </location>
</feature>
<sequence length="432" mass="46958">MKCLQLVLINALTGGLEICVAACITYVPPLLLESGVEERYMTMVLGIGPILALLFVPLLSALSDRWVGSYGRRRPFIIGLSFGVLLGLLAILISANDEKVWLLILGVALLDFCGQACFTPLEALLFDLQSEGHSCTHAYAAFTFMVGAGGCVGYLLPSLDWTQTPLASYCSNQVHCLFSVLVVIILLSLVVTVIAARESPTTEYALLDSEAALSQRTATATKWSTQEVTMTSVKHLSPWIPSFCCCGSKASLPSTPQKHCTSTLCLLAEVYGSYIHMPSVLLRLFLAQLSSWMALETFMLFYTDFMGEGLYGGVPSATIGSAPRYQFDEGVRMGSWGLFLQSSTAMFCSAAMDRLITRFGNRKVYLAGLVCFTVAMLVMCFTPSVPLVTAMAALTGFTLATVQTIPYILATLYHQEKEVSVPCIDEEVIMEM</sequence>
<evidence type="ECO:0000256" key="4">
    <source>
        <dbReference type="ARBA" id="ARBA00022989"/>
    </source>
</evidence>
<evidence type="ECO:0000256" key="6">
    <source>
        <dbReference type="ARBA" id="ARBA00038193"/>
    </source>
</evidence>
<keyword evidence="3 7" id="KW-0812">Transmembrane</keyword>
<feature type="transmembrane region" description="Helical" evidence="7">
    <location>
        <begin position="75"/>
        <end position="95"/>
    </location>
</feature>
<dbReference type="AlphaFoldDB" id="A0A8C4QU08"/>
<dbReference type="Ensembl" id="ENSEBUT00000021181.1">
    <property type="protein sequence ID" value="ENSEBUP00000020605.1"/>
    <property type="gene ID" value="ENSEBUG00000012744.1"/>
</dbReference>
<evidence type="ECO:0000256" key="5">
    <source>
        <dbReference type="ARBA" id="ARBA00023136"/>
    </source>
</evidence>
<dbReference type="FunFam" id="1.20.1250.20:FF:000193">
    <property type="entry name" value="Solute carrier family 45 member 3"/>
    <property type="match status" value="1"/>
</dbReference>
<evidence type="ECO:0000256" key="2">
    <source>
        <dbReference type="ARBA" id="ARBA00022448"/>
    </source>
</evidence>
<evidence type="ECO:0000313" key="8">
    <source>
        <dbReference type="Ensembl" id="ENSEBUP00000020595.1"/>
    </source>
</evidence>
<evidence type="ECO:0000256" key="1">
    <source>
        <dbReference type="ARBA" id="ARBA00004141"/>
    </source>
</evidence>
<comment type="subcellular location">
    <subcellularLocation>
        <location evidence="1">Membrane</location>
        <topology evidence="1">Multi-pass membrane protein</topology>
    </subcellularLocation>
</comment>
<evidence type="ECO:0000256" key="7">
    <source>
        <dbReference type="SAM" id="Phobius"/>
    </source>
</evidence>
<dbReference type="PANTHER" id="PTHR19432">
    <property type="entry name" value="SUGAR TRANSPORTER"/>
    <property type="match status" value="1"/>
</dbReference>
<dbReference type="GeneTree" id="ENSGT00950000182914"/>
<dbReference type="PANTHER" id="PTHR19432:SF37">
    <property type="entry name" value="SOLUTE CARRIER FAMILY 45 MEMBER 3"/>
    <property type="match status" value="1"/>
</dbReference>
<reference evidence="8" key="1">
    <citation type="submission" date="2025-05" db="UniProtKB">
        <authorList>
            <consortium name="Ensembl"/>
        </authorList>
    </citation>
    <scope>IDENTIFICATION</scope>
</reference>
<dbReference type="Gene3D" id="1.20.1720.10">
    <property type="entry name" value="Multidrug resistance protein D"/>
    <property type="match status" value="1"/>
</dbReference>
<comment type="similarity">
    <text evidence="6">Belongs to the glycoside-pentoside-hexuronide (GPH) cation symporter transporter (TC 2.A.2) family.</text>
</comment>
<feature type="transmembrane region" description="Helical" evidence="7">
    <location>
        <begin position="7"/>
        <end position="28"/>
    </location>
</feature>
<proteinExistence type="inferred from homology"/>
<dbReference type="InterPro" id="IPR036259">
    <property type="entry name" value="MFS_trans_sf"/>
</dbReference>
<dbReference type="Ensembl" id="ENSEBUT00000021159.1">
    <property type="protein sequence ID" value="ENSEBUP00000020583.1"/>
    <property type="gene ID" value="ENSEBUG00000012744.1"/>
</dbReference>
<dbReference type="Proteomes" id="UP000694388">
    <property type="component" value="Unplaced"/>
</dbReference>
<dbReference type="Gene3D" id="1.20.1250.20">
    <property type="entry name" value="MFS general substrate transporter like domains"/>
    <property type="match status" value="1"/>
</dbReference>
<accession>A0A8C4QU08</accession>
<feature type="transmembrane region" description="Helical" evidence="7">
    <location>
        <begin position="101"/>
        <end position="126"/>
    </location>
</feature>